<evidence type="ECO:0000313" key="4">
    <source>
        <dbReference type="Proteomes" id="UP001335648"/>
    </source>
</evidence>
<dbReference type="Proteomes" id="UP001335648">
    <property type="component" value="Unassembled WGS sequence"/>
</dbReference>
<dbReference type="AlphaFoldDB" id="A0AAN8GLS8"/>
<feature type="region of interest" description="Disordered" evidence="2">
    <location>
        <begin position="509"/>
        <end position="542"/>
    </location>
</feature>
<feature type="coiled-coil region" evidence="1">
    <location>
        <begin position="83"/>
        <end position="110"/>
    </location>
</feature>
<feature type="coiled-coil region" evidence="1">
    <location>
        <begin position="454"/>
        <end position="481"/>
    </location>
</feature>
<keyword evidence="4" id="KW-1185">Reference proteome</keyword>
<accession>A0AAN8GLS8</accession>
<sequence length="546" mass="63827">MEGTEYSSKFQLQVAEDASKYKQKLFAKELFSQSLELQSLQSENNILKATIEENKDEFTNKLQYLKDLLDENKYSKKEHGYAVAVAEAKIEQLQRSLVKKDTQFEEQKKELIAKYESLMQIISAEFEENERNLLATHTREISRMLGEKNEKLDKILQKKMQECEADVLKETDKVLQKEKEMENLREGMAAEIKTGIFHKRLNATVENIMGKKRQEDLVERLRKEVEKLHARPDLTDDLAKSHTHCENLKMIIKRKNMEIFNLKKDEKLLVEDLSNEKDRNLITNLKLNKEKENSRILDQDFRTAEIEHRKTRARLTQSMNENKVLKGKVLDLYSQLRGCEPLLIEERAKTQHMANSIKRCQEDIQAVAEITKHKKLIFAVARLKAKYVDGDERVPMEEHTRTGYRLMVDGLKRKVRGMTKVHAADAKLVECIKEEVDCFNQRKMDLCVEKTNIINESTREIMELKYKLRATENLLERATDTTPKRVDSWLDKKYLRKTKTASEETSFLEETMVSEETSGHCPRGKRTPVSPENNSHEDIDLPTIYL</sequence>
<reference evidence="3 4" key="1">
    <citation type="journal article" date="2023" name="Mol. Biol. Evol.">
        <title>Genomics of Secondarily Temperate Adaptation in the Only Non-Antarctic Icefish.</title>
        <authorList>
            <person name="Rivera-Colon A.G."/>
            <person name="Rayamajhi N."/>
            <person name="Minhas B.F."/>
            <person name="Madrigal G."/>
            <person name="Bilyk K.T."/>
            <person name="Yoon V."/>
            <person name="Hune M."/>
            <person name="Gregory S."/>
            <person name="Cheng C.H.C."/>
            <person name="Catchen J.M."/>
        </authorList>
    </citation>
    <scope>NUCLEOTIDE SEQUENCE [LARGE SCALE GENOMIC DNA]</scope>
    <source>
        <strain evidence="3">JC2023a</strain>
    </source>
</reference>
<protein>
    <submittedName>
        <fullName evidence="3">Uncharacterized protein</fullName>
    </submittedName>
</protein>
<comment type="caution">
    <text evidence="3">The sequence shown here is derived from an EMBL/GenBank/DDBJ whole genome shotgun (WGS) entry which is preliminary data.</text>
</comment>
<name>A0AAN8GLS8_9TELE</name>
<organism evidence="3 4">
    <name type="scientific">Champsocephalus esox</name>
    <name type="common">pike icefish</name>
    <dbReference type="NCBI Taxonomy" id="159716"/>
    <lineage>
        <taxon>Eukaryota</taxon>
        <taxon>Metazoa</taxon>
        <taxon>Chordata</taxon>
        <taxon>Craniata</taxon>
        <taxon>Vertebrata</taxon>
        <taxon>Euteleostomi</taxon>
        <taxon>Actinopterygii</taxon>
        <taxon>Neopterygii</taxon>
        <taxon>Teleostei</taxon>
        <taxon>Neoteleostei</taxon>
        <taxon>Acanthomorphata</taxon>
        <taxon>Eupercaria</taxon>
        <taxon>Perciformes</taxon>
        <taxon>Notothenioidei</taxon>
        <taxon>Channichthyidae</taxon>
        <taxon>Champsocephalus</taxon>
    </lineage>
</organism>
<dbReference type="EMBL" id="JAULUE010002061">
    <property type="protein sequence ID" value="KAK5883954.1"/>
    <property type="molecule type" value="Genomic_DNA"/>
</dbReference>
<evidence type="ECO:0000256" key="2">
    <source>
        <dbReference type="SAM" id="MobiDB-lite"/>
    </source>
</evidence>
<evidence type="ECO:0000256" key="1">
    <source>
        <dbReference type="SAM" id="Coils"/>
    </source>
</evidence>
<keyword evidence="1" id="KW-0175">Coiled coil</keyword>
<evidence type="ECO:0000313" key="3">
    <source>
        <dbReference type="EMBL" id="KAK5883954.1"/>
    </source>
</evidence>
<gene>
    <name evidence="3" type="ORF">CesoFtcFv8_020222</name>
</gene>
<proteinExistence type="predicted"/>